<evidence type="ECO:0000259" key="5">
    <source>
        <dbReference type="Pfam" id="PF14833"/>
    </source>
</evidence>
<evidence type="ECO:0000313" key="7">
    <source>
        <dbReference type="Proteomes" id="UP001203880"/>
    </source>
</evidence>
<organism evidence="6 7">
    <name type="scientific">Ruegeria spongiae</name>
    <dbReference type="NCBI Taxonomy" id="2942209"/>
    <lineage>
        <taxon>Bacteria</taxon>
        <taxon>Pseudomonadati</taxon>
        <taxon>Pseudomonadota</taxon>
        <taxon>Alphaproteobacteria</taxon>
        <taxon>Rhodobacterales</taxon>
        <taxon>Roseobacteraceae</taxon>
        <taxon>Ruegeria</taxon>
    </lineage>
</organism>
<feature type="domain" description="3-hydroxyisobutyrate dehydrogenase-like NAD-binding" evidence="5">
    <location>
        <begin position="168"/>
        <end position="287"/>
    </location>
</feature>
<reference evidence="6" key="1">
    <citation type="submission" date="2022-05" db="EMBL/GenBank/DDBJ databases">
        <authorList>
            <person name="Park J.-S."/>
        </authorList>
    </citation>
    <scope>NUCLEOTIDE SEQUENCE</scope>
    <source>
        <strain evidence="6">2012CJ41-6</strain>
    </source>
</reference>
<dbReference type="InterPro" id="IPR006115">
    <property type="entry name" value="6PGDH_NADP-bd"/>
</dbReference>
<dbReference type="Pfam" id="PF14833">
    <property type="entry name" value="NAD_binding_11"/>
    <property type="match status" value="1"/>
</dbReference>
<evidence type="ECO:0000256" key="3">
    <source>
        <dbReference type="ARBA" id="ARBA00023027"/>
    </source>
</evidence>
<feature type="domain" description="6-phosphogluconate dehydrogenase NADP-binding" evidence="4">
    <location>
        <begin position="5"/>
        <end position="165"/>
    </location>
</feature>
<dbReference type="InterPro" id="IPR002204">
    <property type="entry name" value="3-OH-isobutyrate_DH-rel_CS"/>
</dbReference>
<evidence type="ECO:0000313" key="6">
    <source>
        <dbReference type="EMBL" id="MCL6283257.1"/>
    </source>
</evidence>
<dbReference type="Gene3D" id="1.10.1040.10">
    <property type="entry name" value="N-(1-d-carboxylethyl)-l-norvaline Dehydrogenase, domain 2"/>
    <property type="match status" value="1"/>
</dbReference>
<dbReference type="InterPro" id="IPR008927">
    <property type="entry name" value="6-PGluconate_DH-like_C_sf"/>
</dbReference>
<evidence type="ECO:0000256" key="2">
    <source>
        <dbReference type="ARBA" id="ARBA00023002"/>
    </source>
</evidence>
<dbReference type="Proteomes" id="UP001203880">
    <property type="component" value="Unassembled WGS sequence"/>
</dbReference>
<dbReference type="SUPFAM" id="SSF48179">
    <property type="entry name" value="6-phosphogluconate dehydrogenase C-terminal domain-like"/>
    <property type="match status" value="1"/>
</dbReference>
<gene>
    <name evidence="6" type="ORF">M3P21_06905</name>
</gene>
<dbReference type="InterPro" id="IPR015815">
    <property type="entry name" value="HIBADH-related"/>
</dbReference>
<dbReference type="Pfam" id="PF03446">
    <property type="entry name" value="NAD_binding_2"/>
    <property type="match status" value="1"/>
</dbReference>
<dbReference type="SUPFAM" id="SSF51735">
    <property type="entry name" value="NAD(P)-binding Rossmann-fold domains"/>
    <property type="match status" value="1"/>
</dbReference>
<dbReference type="PANTHER" id="PTHR43060:SF15">
    <property type="entry name" value="3-HYDROXYISOBUTYRATE DEHYDROGENASE-LIKE 1, MITOCHONDRIAL-RELATED"/>
    <property type="match status" value="1"/>
</dbReference>
<protein>
    <submittedName>
        <fullName evidence="6">NAD(P)-dependent oxidoreductase</fullName>
    </submittedName>
</protein>
<dbReference type="Gene3D" id="3.40.50.720">
    <property type="entry name" value="NAD(P)-binding Rossmann-like Domain"/>
    <property type="match status" value="1"/>
</dbReference>
<keyword evidence="2" id="KW-0560">Oxidoreductase</keyword>
<dbReference type="InterPro" id="IPR029154">
    <property type="entry name" value="HIBADH-like_NADP-bd"/>
</dbReference>
<dbReference type="InterPro" id="IPR013328">
    <property type="entry name" value="6PGD_dom2"/>
</dbReference>
<keyword evidence="3" id="KW-0520">NAD</keyword>
<accession>A0ABT0Q105</accession>
<dbReference type="RefSeq" id="WP_249707974.1">
    <property type="nucleotide sequence ID" value="NZ_JAMFMB010000006.1"/>
</dbReference>
<dbReference type="EMBL" id="JAMFMB010000006">
    <property type="protein sequence ID" value="MCL6283257.1"/>
    <property type="molecule type" value="Genomic_DNA"/>
</dbReference>
<evidence type="ECO:0000256" key="1">
    <source>
        <dbReference type="ARBA" id="ARBA00009080"/>
    </source>
</evidence>
<dbReference type="PANTHER" id="PTHR43060">
    <property type="entry name" value="3-HYDROXYISOBUTYRATE DEHYDROGENASE-LIKE 1, MITOCHONDRIAL-RELATED"/>
    <property type="match status" value="1"/>
</dbReference>
<dbReference type="PIRSF" id="PIRSF000103">
    <property type="entry name" value="HIBADH"/>
    <property type="match status" value="1"/>
</dbReference>
<dbReference type="PROSITE" id="PS00895">
    <property type="entry name" value="3_HYDROXYISOBUT_DH"/>
    <property type="match status" value="1"/>
</dbReference>
<name>A0ABT0Q105_9RHOB</name>
<proteinExistence type="inferred from homology"/>
<comment type="caution">
    <text evidence="6">The sequence shown here is derived from an EMBL/GenBank/DDBJ whole genome shotgun (WGS) entry which is preliminary data.</text>
</comment>
<keyword evidence="7" id="KW-1185">Reference proteome</keyword>
<comment type="similarity">
    <text evidence="1">Belongs to the HIBADH-related family.</text>
</comment>
<sequence length="298" mass="30869">MSKPEIGFIGLGLMGSAMVHRLQDRGYGVTVMANRSRANVEAAVARGATEVASARAVAEASDVVMLCMDTSASVEARMRGPEGVIAGLRPGAVVVDFGTSLPASTRMLGAEVAEAGGAYLDAPLGRTPAHALQGQLNIMTAGDNEAYDRVKPVLDDLGENVFHLGALGAGHTVKLINNFFGMTVANAMAEAFAMADVAGVPRQSVYDVMAAGPLHSGMMDFVKAYGVDGDPSMLAFAIKNAAKDVGYYDQMARDAGVSSQMAPAALGALRAAVDEGRGEEMVSQMIDHFVARFAAKPG</sequence>
<dbReference type="InterPro" id="IPR036291">
    <property type="entry name" value="NAD(P)-bd_dom_sf"/>
</dbReference>
<evidence type="ECO:0000259" key="4">
    <source>
        <dbReference type="Pfam" id="PF03446"/>
    </source>
</evidence>